<dbReference type="EMBL" id="JACHXR010000001">
    <property type="protein sequence ID" value="MBB3229756.1"/>
    <property type="molecule type" value="Genomic_DNA"/>
</dbReference>
<reference evidence="3 4" key="1">
    <citation type="submission" date="2020-08" db="EMBL/GenBank/DDBJ databases">
        <title>Genomic Encyclopedia of Type Strains, Phase III (KMG-III): the genomes of soil and plant-associated and newly described type strains.</title>
        <authorList>
            <person name="Whitman W."/>
        </authorList>
    </citation>
    <scope>NUCLEOTIDE SEQUENCE [LARGE SCALE GENOMIC DNA]</scope>
    <source>
        <strain evidence="3 4">CECT 7744</strain>
    </source>
</reference>
<comment type="caution">
    <text evidence="3">The sequence shown here is derived from an EMBL/GenBank/DDBJ whole genome shotgun (WGS) entry which is preliminary data.</text>
</comment>
<dbReference type="NCBIfam" id="TIGR00696">
    <property type="entry name" value="wecG_tagA_cpsF"/>
    <property type="match status" value="1"/>
</dbReference>
<dbReference type="Pfam" id="PF03808">
    <property type="entry name" value="Glyco_tran_WecG"/>
    <property type="match status" value="1"/>
</dbReference>
<dbReference type="EC" id="2.4.1.187" evidence="3"/>
<dbReference type="RefSeq" id="WP_183382243.1">
    <property type="nucleotide sequence ID" value="NZ_JACHXR010000001.1"/>
</dbReference>
<dbReference type="PANTHER" id="PTHR34136">
    <property type="match status" value="1"/>
</dbReference>
<dbReference type="CDD" id="cd06533">
    <property type="entry name" value="Glyco_transf_WecG_TagA"/>
    <property type="match status" value="1"/>
</dbReference>
<keyword evidence="4" id="KW-1185">Reference proteome</keyword>
<dbReference type="PANTHER" id="PTHR34136:SF1">
    <property type="entry name" value="UDP-N-ACETYL-D-MANNOSAMINURONIC ACID TRANSFERASE"/>
    <property type="match status" value="1"/>
</dbReference>
<dbReference type="AlphaFoldDB" id="A0A7W5ESB5"/>
<name>A0A7W5ESB5_9GAMM</name>
<dbReference type="Proteomes" id="UP000518892">
    <property type="component" value="Unassembled WGS sequence"/>
</dbReference>
<evidence type="ECO:0000256" key="1">
    <source>
        <dbReference type="ARBA" id="ARBA00022676"/>
    </source>
</evidence>
<evidence type="ECO:0000313" key="3">
    <source>
        <dbReference type="EMBL" id="MBB3229756.1"/>
    </source>
</evidence>
<keyword evidence="2 3" id="KW-0808">Transferase</keyword>
<dbReference type="InterPro" id="IPR004629">
    <property type="entry name" value="WecG_TagA_CpsF"/>
</dbReference>
<sequence>MNKFGSEKIFGIDVFSGEYGEFCDLVIDEAAKLKRRTVFTPNSDFIVRANHDKEFREVLKRSDFIVADGYPLVLAHRMKNFLFHCSSQKPLQRITGSSLTYDLSLKAVRLGLRVAFVGGDKGVAEKAASKILSESNGGGHNVMTYFPPFGFESKVDENKFVINAINDFRPHLLFVGLGSPKQENWIDKYKRSMDFGVAFGVGASFDFIAGTKARAPAWIQNVGMEWVWRLLQEPRRLGKRYFSLMPVFFVLFLKEVTLRSKR</sequence>
<organism evidence="3 4">
    <name type="scientific">Halomonas stenophila</name>
    <dbReference type="NCBI Taxonomy" id="795312"/>
    <lineage>
        <taxon>Bacteria</taxon>
        <taxon>Pseudomonadati</taxon>
        <taxon>Pseudomonadota</taxon>
        <taxon>Gammaproteobacteria</taxon>
        <taxon>Oceanospirillales</taxon>
        <taxon>Halomonadaceae</taxon>
        <taxon>Halomonas</taxon>
    </lineage>
</organism>
<dbReference type="GO" id="GO:0047244">
    <property type="term" value="F:N-acetylglucosaminyldiphosphoundecaprenol N-acetyl-beta-D-mannosaminyltransferase activity"/>
    <property type="evidence" value="ECO:0007669"/>
    <property type="project" value="UniProtKB-EC"/>
</dbReference>
<evidence type="ECO:0000313" key="4">
    <source>
        <dbReference type="Proteomes" id="UP000518892"/>
    </source>
</evidence>
<proteinExistence type="predicted"/>
<keyword evidence="1 3" id="KW-0328">Glycosyltransferase</keyword>
<evidence type="ECO:0000256" key="2">
    <source>
        <dbReference type="ARBA" id="ARBA00022679"/>
    </source>
</evidence>
<protein>
    <submittedName>
        <fullName evidence="3">N-acetylglucosaminyldiphosphoundecaprenol N-acetyl-beta-D-mannosaminyltransferase</fullName>
        <ecNumber evidence="3">2.4.1.187</ecNumber>
    </submittedName>
</protein>
<accession>A0A7W5ESB5</accession>
<gene>
    <name evidence="3" type="ORF">FHR97_000571</name>
</gene>